<evidence type="ECO:0000313" key="1">
    <source>
        <dbReference type="EMBL" id="MDP2563827.1"/>
    </source>
</evidence>
<proteinExistence type="predicted"/>
<organism evidence="1 2">
    <name type="scientific">Pseudoalteromonas marina</name>
    <dbReference type="NCBI Taxonomy" id="267375"/>
    <lineage>
        <taxon>Bacteria</taxon>
        <taxon>Pseudomonadati</taxon>
        <taxon>Pseudomonadota</taxon>
        <taxon>Gammaproteobacteria</taxon>
        <taxon>Alteromonadales</taxon>
        <taxon>Pseudoalteromonadaceae</taxon>
        <taxon>Pseudoalteromonas</taxon>
    </lineage>
</organism>
<accession>A0ABT9FAM0</accession>
<evidence type="ECO:0000313" key="2">
    <source>
        <dbReference type="Proteomes" id="UP001177212"/>
    </source>
</evidence>
<comment type="caution">
    <text evidence="1">The sequence shown here is derived from an EMBL/GenBank/DDBJ whole genome shotgun (WGS) entry which is preliminary data.</text>
</comment>
<dbReference type="Pfam" id="PF05721">
    <property type="entry name" value="PhyH"/>
    <property type="match status" value="1"/>
</dbReference>
<dbReference type="InterPro" id="IPR008775">
    <property type="entry name" value="Phytyl_CoA_dOase-like"/>
</dbReference>
<protein>
    <submittedName>
        <fullName evidence="1">Phytanoyl-CoA dioxygenase family protein</fullName>
    </submittedName>
</protein>
<keyword evidence="1" id="KW-0223">Dioxygenase</keyword>
<keyword evidence="2" id="KW-1185">Reference proteome</keyword>
<sequence>MNSYKSNGYMLVKGLYSPEELNKIKLLVNAFHTQWKTNNREFYQSRAINSSGITNSEYLTAQQNEFLFNLVAGNKLNKLVKQAISEPLFLNTQLFFNPVNVTQKNYWHRDMQYHLNVQ</sequence>
<gene>
    <name evidence="1" type="ORF">Q8W34_04240</name>
</gene>
<dbReference type="Gene3D" id="2.60.120.620">
    <property type="entry name" value="q2cbj1_9rhob like domain"/>
    <property type="match status" value="1"/>
</dbReference>
<dbReference type="EMBL" id="JAUYVT010000002">
    <property type="protein sequence ID" value="MDP2563827.1"/>
    <property type="molecule type" value="Genomic_DNA"/>
</dbReference>
<reference evidence="1" key="1">
    <citation type="submission" date="2023-07" db="EMBL/GenBank/DDBJ databases">
        <title>Genome content predicts the carbon catabolic preferences of heterotrophic bacteria.</title>
        <authorList>
            <person name="Gralka M."/>
        </authorList>
    </citation>
    <scope>NUCLEOTIDE SEQUENCE</scope>
    <source>
        <strain evidence="1">4G09</strain>
    </source>
</reference>
<dbReference type="SUPFAM" id="SSF51197">
    <property type="entry name" value="Clavaminate synthase-like"/>
    <property type="match status" value="1"/>
</dbReference>
<dbReference type="Proteomes" id="UP001177212">
    <property type="component" value="Unassembled WGS sequence"/>
</dbReference>
<dbReference type="GO" id="GO:0051213">
    <property type="term" value="F:dioxygenase activity"/>
    <property type="evidence" value="ECO:0007669"/>
    <property type="project" value="UniProtKB-KW"/>
</dbReference>
<name>A0ABT9FAM0_9GAMM</name>
<keyword evidence="1" id="KW-0560">Oxidoreductase</keyword>
<dbReference type="RefSeq" id="WP_305471326.1">
    <property type="nucleotide sequence ID" value="NZ_JAUYVT010000002.1"/>
</dbReference>